<dbReference type="SUPFAM" id="SSF51004">
    <property type="entry name" value="C-terminal (heme d1) domain of cytochrome cd1-nitrite reductase"/>
    <property type="match status" value="1"/>
</dbReference>
<reference evidence="2 3" key="1">
    <citation type="journal article" date="2023" name="Commun. Biol.">
        <title>Genome analysis of Parmales, the sister group of diatoms, reveals the evolutionary specialization of diatoms from phago-mixotrophs to photoautotrophs.</title>
        <authorList>
            <person name="Ban H."/>
            <person name="Sato S."/>
            <person name="Yoshikawa S."/>
            <person name="Yamada K."/>
            <person name="Nakamura Y."/>
            <person name="Ichinomiya M."/>
            <person name="Sato N."/>
            <person name="Blanc-Mathieu R."/>
            <person name="Endo H."/>
            <person name="Kuwata A."/>
            <person name="Ogata H."/>
        </authorList>
    </citation>
    <scope>NUCLEOTIDE SEQUENCE [LARGE SCALE GENOMIC DNA]</scope>
</reference>
<organism evidence="2 3">
    <name type="scientific">Tetraparma gracilis</name>
    <dbReference type="NCBI Taxonomy" id="2962635"/>
    <lineage>
        <taxon>Eukaryota</taxon>
        <taxon>Sar</taxon>
        <taxon>Stramenopiles</taxon>
        <taxon>Ochrophyta</taxon>
        <taxon>Bolidophyceae</taxon>
        <taxon>Parmales</taxon>
        <taxon>Triparmaceae</taxon>
        <taxon>Tetraparma</taxon>
    </lineage>
</organism>
<sequence length="332" mass="33703">MTMRLLLGTNNFSEAQPSPLLYSLSYDPGARSFSPPVPLPFPFHGPGFVAFGPPSASPPLAYVADECLSGRIHVLSLATSPPSLLSSRACPGNPCHVSLSRTHLHAACYHGTVLSFPLSGTSLLPPTPTSTRALHAAASPRPEPDRCEAPHPHCALELAPGRLLVADLGASTLSLHAPPAAPVVHSSAGGGCRSFVVAGDVVHVLNELHCTVSALSLPGLDLLSTVSLLAPGEAPSRGHHLGGGGILLAGGRLYCTTRQTSPGRVHVLSVEPLEKVSEVGSGGDIPRHLSASADGRVLFVANQGRGGGGAVAAFEIGGGGALTEAGRAEVPA</sequence>
<accession>A0ABQ6M7B3</accession>
<dbReference type="PANTHER" id="PTHR30344:SF1">
    <property type="entry name" value="6-PHOSPHOGLUCONOLACTONASE"/>
    <property type="match status" value="1"/>
</dbReference>
<feature type="non-terminal residue" evidence="2">
    <location>
        <position position="332"/>
    </location>
</feature>
<evidence type="ECO:0000256" key="1">
    <source>
        <dbReference type="ARBA" id="ARBA00005564"/>
    </source>
</evidence>
<dbReference type="EMBL" id="BRYB01003807">
    <property type="protein sequence ID" value="GMI20984.1"/>
    <property type="molecule type" value="Genomic_DNA"/>
</dbReference>
<dbReference type="Gene3D" id="2.130.10.10">
    <property type="entry name" value="YVTN repeat-like/Quinoprotein amine dehydrogenase"/>
    <property type="match status" value="1"/>
</dbReference>
<dbReference type="InterPro" id="IPR019405">
    <property type="entry name" value="Lactonase_7-beta_prop"/>
</dbReference>
<dbReference type="PANTHER" id="PTHR30344">
    <property type="entry name" value="6-PHOSPHOGLUCONOLACTONASE-RELATED"/>
    <property type="match status" value="1"/>
</dbReference>
<dbReference type="InterPro" id="IPR011048">
    <property type="entry name" value="Haem_d1_sf"/>
</dbReference>
<gene>
    <name evidence="2" type="ORF">TeGR_g9327</name>
</gene>
<dbReference type="InterPro" id="IPR015943">
    <property type="entry name" value="WD40/YVTN_repeat-like_dom_sf"/>
</dbReference>
<evidence type="ECO:0000313" key="3">
    <source>
        <dbReference type="Proteomes" id="UP001165060"/>
    </source>
</evidence>
<protein>
    <submittedName>
        <fullName evidence="2">Uncharacterized protein</fullName>
    </submittedName>
</protein>
<keyword evidence="3" id="KW-1185">Reference proteome</keyword>
<dbReference type="Pfam" id="PF10282">
    <property type="entry name" value="Lactonase"/>
    <property type="match status" value="1"/>
</dbReference>
<name>A0ABQ6M7B3_9STRA</name>
<proteinExistence type="inferred from homology"/>
<dbReference type="Proteomes" id="UP001165060">
    <property type="component" value="Unassembled WGS sequence"/>
</dbReference>
<comment type="caution">
    <text evidence="2">The sequence shown here is derived from an EMBL/GenBank/DDBJ whole genome shotgun (WGS) entry which is preliminary data.</text>
</comment>
<dbReference type="InterPro" id="IPR050282">
    <property type="entry name" value="Cycloisomerase_2"/>
</dbReference>
<comment type="similarity">
    <text evidence="1">Belongs to the cycloisomerase 2 family.</text>
</comment>
<evidence type="ECO:0000313" key="2">
    <source>
        <dbReference type="EMBL" id="GMI20984.1"/>
    </source>
</evidence>